<reference evidence="1 2" key="1">
    <citation type="submission" date="2015-01" db="EMBL/GenBank/DDBJ databases">
        <title>Comparative genomics of non-oral Prevotella species.</title>
        <authorList>
            <person name="Accetto T."/>
            <person name="Nograsek B."/>
            <person name="Avgustin G."/>
        </authorList>
    </citation>
    <scope>NUCLEOTIDE SEQUENCE [LARGE SCALE GENOMIC DNA]</scope>
    <source>
        <strain evidence="1 2">P5-119</strain>
    </source>
</reference>
<dbReference type="EMBL" id="JXQK01000055">
    <property type="protein sequence ID" value="KIP62312.1"/>
    <property type="molecule type" value="Genomic_DNA"/>
</dbReference>
<evidence type="ECO:0000313" key="1">
    <source>
        <dbReference type="EMBL" id="KIP62312.1"/>
    </source>
</evidence>
<evidence type="ECO:0000313" key="2">
    <source>
        <dbReference type="Proteomes" id="UP000032046"/>
    </source>
</evidence>
<dbReference type="Proteomes" id="UP000032046">
    <property type="component" value="Unassembled WGS sequence"/>
</dbReference>
<dbReference type="AlphaFoldDB" id="A0A0D0HCG9"/>
<proteinExistence type="predicted"/>
<sequence length="429" mass="46036">MVAMMATSSAMMAQNGITEIPDPEGVELMGTTLSPNGKFFGGVGYGVNEAWIYDMESKKFVAFPAADPGADVQIKSMADNGVAVGWNGPAATFDFATEQCTQFGENGQYTFLGISPNGKLIVGAHYDGDDSQGTPCIFNEGTPVDLPQPSDKFLGATSSGATALSVSNDSIISGYWVDDMATRPALLWAPNRDGKTFMPYPFSRPYFAATMGSTLPFTIFSCDQTVMSANGKYLVINYEQLTGEWEAIQSVARYNTENDSLELFTPNAEDEMFVNSGSQVFGSAVSDEGTIIGFYGGLFGPRLGFIWKKGDESIKALASEFPKATLLADYDNAAFNVPAAISADGRYIAGFAYKEDPTSDELGGGYVSWVLDTQYDDTDAVESAPSADAANKVVARFTADGKQVQKDAKVRGFNMMLMRNGKAIKSFNR</sequence>
<name>A0A0D0HCG9_9BACT</name>
<comment type="caution">
    <text evidence="1">The sequence shown here is derived from an EMBL/GenBank/DDBJ whole genome shotgun (WGS) entry which is preliminary data.</text>
</comment>
<protein>
    <submittedName>
        <fullName evidence="1">Uncharacterized protein</fullName>
    </submittedName>
</protein>
<gene>
    <name evidence="1" type="ORF">ST44_07460</name>
</gene>
<keyword evidence="2" id="KW-1185">Reference proteome</keyword>
<dbReference type="SUPFAM" id="SSF82171">
    <property type="entry name" value="DPP6 N-terminal domain-like"/>
    <property type="match status" value="1"/>
</dbReference>
<organism evidence="1 2">
    <name type="scientific">Prevotella pectinovora</name>
    <dbReference type="NCBI Taxonomy" id="1602169"/>
    <lineage>
        <taxon>Bacteria</taxon>
        <taxon>Pseudomonadati</taxon>
        <taxon>Bacteroidota</taxon>
        <taxon>Bacteroidia</taxon>
        <taxon>Bacteroidales</taxon>
        <taxon>Prevotellaceae</taxon>
        <taxon>Prevotella</taxon>
    </lineage>
</organism>
<accession>A0A0D0HCG9</accession>